<reference evidence="6" key="1">
    <citation type="journal article" date="2019" name="Int. J. Syst. Evol. Microbiol.">
        <title>The Global Catalogue of Microorganisms (GCM) 10K type strain sequencing project: providing services to taxonomists for standard genome sequencing and annotation.</title>
        <authorList>
            <consortium name="The Broad Institute Genomics Platform"/>
            <consortium name="The Broad Institute Genome Sequencing Center for Infectious Disease"/>
            <person name="Wu L."/>
            <person name="Ma J."/>
        </authorList>
    </citation>
    <scope>NUCLEOTIDE SEQUENCE [LARGE SCALE GENOMIC DNA]</scope>
    <source>
        <strain evidence="6">JCM 14718</strain>
    </source>
</reference>
<keyword evidence="1" id="KW-0805">Transcription regulation</keyword>
<proteinExistence type="predicted"/>
<organism evidence="5 6">
    <name type="scientific">Fodinicola feengrottensis</name>
    <dbReference type="NCBI Taxonomy" id="435914"/>
    <lineage>
        <taxon>Bacteria</taxon>
        <taxon>Bacillati</taxon>
        <taxon>Actinomycetota</taxon>
        <taxon>Actinomycetes</taxon>
        <taxon>Mycobacteriales</taxon>
        <taxon>Fodinicola</taxon>
    </lineage>
</organism>
<evidence type="ECO:0000256" key="1">
    <source>
        <dbReference type="ARBA" id="ARBA00023015"/>
    </source>
</evidence>
<dbReference type="Proteomes" id="UP001500618">
    <property type="component" value="Unassembled WGS sequence"/>
</dbReference>
<dbReference type="InterPro" id="IPR046532">
    <property type="entry name" value="DUF6597"/>
</dbReference>
<evidence type="ECO:0000313" key="6">
    <source>
        <dbReference type="Proteomes" id="UP001500618"/>
    </source>
</evidence>
<evidence type="ECO:0000256" key="3">
    <source>
        <dbReference type="ARBA" id="ARBA00023163"/>
    </source>
</evidence>
<dbReference type="PANTHER" id="PTHR46796">
    <property type="entry name" value="HTH-TYPE TRANSCRIPTIONAL ACTIVATOR RHAS-RELATED"/>
    <property type="match status" value="1"/>
</dbReference>
<dbReference type="InterPro" id="IPR050204">
    <property type="entry name" value="AraC_XylS_family_regulators"/>
</dbReference>
<accession>A0ABP4TNY3</accession>
<evidence type="ECO:0000256" key="2">
    <source>
        <dbReference type="ARBA" id="ARBA00023125"/>
    </source>
</evidence>
<dbReference type="EMBL" id="BAAANY010000018">
    <property type="protein sequence ID" value="GAA1690882.1"/>
    <property type="molecule type" value="Genomic_DNA"/>
</dbReference>
<protein>
    <submittedName>
        <fullName evidence="5">Helix-turn-helix transcriptional regulator</fullName>
    </submittedName>
</protein>
<dbReference type="Pfam" id="PF20240">
    <property type="entry name" value="DUF6597"/>
    <property type="match status" value="1"/>
</dbReference>
<dbReference type="SMART" id="SM00342">
    <property type="entry name" value="HTH_ARAC"/>
    <property type="match status" value="1"/>
</dbReference>
<dbReference type="PROSITE" id="PS01124">
    <property type="entry name" value="HTH_ARAC_FAMILY_2"/>
    <property type="match status" value="1"/>
</dbReference>
<dbReference type="PANTHER" id="PTHR46796:SF15">
    <property type="entry name" value="BLL1074 PROTEIN"/>
    <property type="match status" value="1"/>
</dbReference>
<keyword evidence="6" id="KW-1185">Reference proteome</keyword>
<keyword evidence="2" id="KW-0238">DNA-binding</keyword>
<evidence type="ECO:0000313" key="5">
    <source>
        <dbReference type="EMBL" id="GAA1690882.1"/>
    </source>
</evidence>
<dbReference type="Pfam" id="PF12833">
    <property type="entry name" value="HTH_18"/>
    <property type="match status" value="1"/>
</dbReference>
<comment type="caution">
    <text evidence="5">The sequence shown here is derived from an EMBL/GenBank/DDBJ whole genome shotgun (WGS) entry which is preliminary data.</text>
</comment>
<name>A0ABP4TNY3_9ACTN</name>
<dbReference type="InterPro" id="IPR018060">
    <property type="entry name" value="HTH_AraC"/>
</dbReference>
<dbReference type="Gene3D" id="1.10.10.60">
    <property type="entry name" value="Homeodomain-like"/>
    <property type="match status" value="1"/>
</dbReference>
<sequence length="197" mass="20966">MLPDGCLDLIWIDGELVVAGPDTVAHLSPAAPGRQFTGIRFRPGLGPAVLGLPAYELLDRRVPLADIWPAARARRLSGLAFADRGQLLERIAEESLAGHEPDPIARAIAAQLRAGRPVASIAAAAELSERQLLRRCRHAFGYGPKTLTRILRFGRALAAARAGTPFATVAFETGYSDQPHLARDVKSLAGVPLGSLV</sequence>
<gene>
    <name evidence="5" type="ORF">GCM10009765_45440</name>
</gene>
<keyword evidence="3" id="KW-0804">Transcription</keyword>
<feature type="domain" description="HTH araC/xylS-type" evidence="4">
    <location>
        <begin position="102"/>
        <end position="197"/>
    </location>
</feature>
<evidence type="ECO:0000259" key="4">
    <source>
        <dbReference type="PROSITE" id="PS01124"/>
    </source>
</evidence>